<protein>
    <recommendedName>
        <fullName evidence="1">RNase H type-1 domain-containing protein</fullName>
    </recommendedName>
</protein>
<evidence type="ECO:0000313" key="2">
    <source>
        <dbReference type="EMBL" id="KAK9030303.1"/>
    </source>
</evidence>
<reference evidence="2 3" key="1">
    <citation type="journal article" date="2024" name="G3 (Bethesda)">
        <title>Genome assembly of Hibiscus sabdariffa L. provides insights into metabolisms of medicinal natural products.</title>
        <authorList>
            <person name="Kim T."/>
        </authorList>
    </citation>
    <scope>NUCLEOTIDE SEQUENCE [LARGE SCALE GENOMIC DNA]</scope>
    <source>
        <strain evidence="2">TK-2024</strain>
        <tissue evidence="2">Old leaves</tissue>
    </source>
</reference>
<dbReference type="InterPro" id="IPR012337">
    <property type="entry name" value="RNaseH-like_sf"/>
</dbReference>
<feature type="domain" description="RNase H type-1" evidence="1">
    <location>
        <begin position="77"/>
        <end position="199"/>
    </location>
</feature>
<dbReference type="InterPro" id="IPR053151">
    <property type="entry name" value="RNase_H-like"/>
</dbReference>
<dbReference type="Gene3D" id="3.30.420.10">
    <property type="entry name" value="Ribonuclease H-like superfamily/Ribonuclease H"/>
    <property type="match status" value="1"/>
</dbReference>
<dbReference type="Pfam" id="PF13456">
    <property type="entry name" value="RVT_3"/>
    <property type="match status" value="1"/>
</dbReference>
<dbReference type="EMBL" id="JBBPBN010000010">
    <property type="protein sequence ID" value="KAK9030303.1"/>
    <property type="molecule type" value="Genomic_DNA"/>
</dbReference>
<gene>
    <name evidence="2" type="ORF">V6N11_031731</name>
</gene>
<dbReference type="InterPro" id="IPR044730">
    <property type="entry name" value="RNase_H-like_dom_plant"/>
</dbReference>
<comment type="caution">
    <text evidence="2">The sequence shown here is derived from an EMBL/GenBank/DDBJ whole genome shotgun (WGS) entry which is preliminary data.</text>
</comment>
<organism evidence="2 3">
    <name type="scientific">Hibiscus sabdariffa</name>
    <name type="common">roselle</name>
    <dbReference type="NCBI Taxonomy" id="183260"/>
    <lineage>
        <taxon>Eukaryota</taxon>
        <taxon>Viridiplantae</taxon>
        <taxon>Streptophyta</taxon>
        <taxon>Embryophyta</taxon>
        <taxon>Tracheophyta</taxon>
        <taxon>Spermatophyta</taxon>
        <taxon>Magnoliopsida</taxon>
        <taxon>eudicotyledons</taxon>
        <taxon>Gunneridae</taxon>
        <taxon>Pentapetalae</taxon>
        <taxon>rosids</taxon>
        <taxon>malvids</taxon>
        <taxon>Malvales</taxon>
        <taxon>Malvaceae</taxon>
        <taxon>Malvoideae</taxon>
        <taxon>Hibiscus</taxon>
    </lineage>
</organism>
<dbReference type="PANTHER" id="PTHR47723">
    <property type="entry name" value="OS05G0353850 PROTEIN"/>
    <property type="match status" value="1"/>
</dbReference>
<dbReference type="PANTHER" id="PTHR47723:SF22">
    <property type="entry name" value="RNASE H TYPE-1 DOMAIN-CONTAINING PROTEIN"/>
    <property type="match status" value="1"/>
</dbReference>
<dbReference type="InterPro" id="IPR036397">
    <property type="entry name" value="RNaseH_sf"/>
</dbReference>
<proteinExistence type="predicted"/>
<dbReference type="CDD" id="cd06222">
    <property type="entry name" value="RNase_H_like"/>
    <property type="match status" value="1"/>
</dbReference>
<dbReference type="InterPro" id="IPR002156">
    <property type="entry name" value="RNaseH_domain"/>
</dbReference>
<name>A0ABR2SYH3_9ROSI</name>
<accession>A0ABR2SYH3</accession>
<sequence length="202" mass="22347">MRNEIVFEQKKVDVSQLFFVAKSRLAFWFKAKYPDSSISYEDIFTDPTLADRLKFLDKRRASSVSWSPPPSGALKLNVDGAVARHGKTSGVGGLLRNCEGKVLLSFSGQVGQVPPLLAEILAIKFGLELYLNSVWRSEDRLIVESDSSCAVEWVSFPNRCTGIYSALVKEISTLARSGSVLFQHTPRVCNIDADCLAKRDIG</sequence>
<evidence type="ECO:0000313" key="3">
    <source>
        <dbReference type="Proteomes" id="UP001396334"/>
    </source>
</evidence>
<dbReference type="Proteomes" id="UP001396334">
    <property type="component" value="Unassembled WGS sequence"/>
</dbReference>
<dbReference type="SUPFAM" id="SSF53098">
    <property type="entry name" value="Ribonuclease H-like"/>
    <property type="match status" value="1"/>
</dbReference>
<evidence type="ECO:0000259" key="1">
    <source>
        <dbReference type="Pfam" id="PF13456"/>
    </source>
</evidence>
<keyword evidence="3" id="KW-1185">Reference proteome</keyword>